<dbReference type="EMBL" id="MRCU01000001">
    <property type="protein sequence ID" value="RKK30180.1"/>
    <property type="molecule type" value="Genomic_DNA"/>
</dbReference>
<evidence type="ECO:0008006" key="3">
    <source>
        <dbReference type="Google" id="ProtNLM"/>
    </source>
</evidence>
<organism evidence="1 2">
    <name type="scientific">Fusarium oxysporum f. sp. cepae</name>
    <dbReference type="NCBI Taxonomy" id="396571"/>
    <lineage>
        <taxon>Eukaryota</taxon>
        <taxon>Fungi</taxon>
        <taxon>Dikarya</taxon>
        <taxon>Ascomycota</taxon>
        <taxon>Pezizomycotina</taxon>
        <taxon>Sordariomycetes</taxon>
        <taxon>Hypocreomycetidae</taxon>
        <taxon>Hypocreales</taxon>
        <taxon>Nectriaceae</taxon>
        <taxon>Fusarium</taxon>
        <taxon>Fusarium oxysporum species complex</taxon>
    </lineage>
</organism>
<reference evidence="1 2" key="1">
    <citation type="journal article" date="2018" name="Sci. Rep.">
        <title>Characterisation of pathogen-specific regions and novel effector candidates in Fusarium oxysporum f. sp. cepae.</title>
        <authorList>
            <person name="Armitage A.D."/>
            <person name="Taylor A."/>
            <person name="Sobczyk M.K."/>
            <person name="Baxter L."/>
            <person name="Greenfield B.P."/>
            <person name="Bates H.J."/>
            <person name="Wilson F."/>
            <person name="Jackson A.C."/>
            <person name="Ott S."/>
            <person name="Harrison R.J."/>
            <person name="Clarkson J.P."/>
        </authorList>
    </citation>
    <scope>NUCLEOTIDE SEQUENCE [LARGE SCALE GENOMIC DNA]</scope>
    <source>
        <strain evidence="1 2">FoC_Fus2</strain>
    </source>
</reference>
<protein>
    <recommendedName>
        <fullName evidence="3">ATP-grasp domain-containing protein</fullName>
    </recommendedName>
</protein>
<dbReference type="SUPFAM" id="SSF56059">
    <property type="entry name" value="Glutathione synthetase ATP-binding domain-like"/>
    <property type="match status" value="1"/>
</dbReference>
<gene>
    <name evidence="1" type="ORF">BFJ65_g2082</name>
</gene>
<comment type="caution">
    <text evidence="1">The sequence shown here is derived from an EMBL/GenBank/DDBJ whole genome shotgun (WGS) entry which is preliminary data.</text>
</comment>
<dbReference type="AlphaFoldDB" id="A0A3L6PBB5"/>
<name>A0A3L6PBB5_FUSOX</name>
<dbReference type="PANTHER" id="PTHR37018:SF1">
    <property type="entry name" value="CULTURE SPECIFIC PROTEIN, PUTATIVE (AFU_ORTHOLOGUE AFUA_2G00130)-RELATED"/>
    <property type="match status" value="1"/>
</dbReference>
<dbReference type="Gene3D" id="3.30.470.20">
    <property type="entry name" value="ATP-grasp fold, B domain"/>
    <property type="match status" value="1"/>
</dbReference>
<dbReference type="Proteomes" id="UP000270866">
    <property type="component" value="Chromosome 1"/>
</dbReference>
<evidence type="ECO:0000313" key="1">
    <source>
        <dbReference type="EMBL" id="RKK30180.1"/>
    </source>
</evidence>
<sequence length="500" mass="55692">MKVTHKTTDIQLPKAVLDTTLNDLCRQAGSEYRNKRIGQVLSSFSALVPPSSKITPNHKYIYQGGPFTSSKGSRTEKEDSATAIKYLSLVNQRGAFECGTAPVIFFYMDGDSKKRDHDRKQVAKTSATLPDYQRPQPVFCEGPDSIPINETGIDLLACKVVHDSLERHSNVVPRETHWFLNSKRALADSGLPTPKCVIITVKGIPKDAQSCCAPCTGSGLDSFVIPGDCTGNRGTWLKEQSQRIYDALKSHPLPFVLKSQATFGGAGTFIVKTEEQRQKIIDNLGKGFLGRLLSSVNADNSHLEPATMLLSDMIQNPIGDYGMTVFNNKKGQEPVFLGVSKQMIQDGTAWVGSTIDYRQQSELRLKFETLTNQISEWLQSYEYIGPAGADVLEDADCFHVVDLNVRTTDSCYLPLLRKHFTNRELYIASSFSTEVQQRRDEFLDMFKAEFQDGRMCVISWYEDQEKGSSLAELVIGGGEGDDRLKELMDRANEMSKSVTF</sequence>
<evidence type="ECO:0000313" key="2">
    <source>
        <dbReference type="Proteomes" id="UP000270866"/>
    </source>
</evidence>
<dbReference type="PANTHER" id="PTHR37018">
    <property type="entry name" value="CULTURE SPECIFIC PROTEIN, PUTATIVE (AFU_ORTHOLOGUE AFUA_2G00130)-RELATED"/>
    <property type="match status" value="1"/>
</dbReference>
<dbReference type="InterPro" id="IPR053269">
    <property type="entry name" value="Asp-Met_ligase"/>
</dbReference>
<accession>A0A3L6PBB5</accession>
<proteinExistence type="predicted"/>